<protein>
    <submittedName>
        <fullName evidence="1">Uncharacterized protein</fullName>
    </submittedName>
</protein>
<dbReference type="Proteomes" id="UP000784294">
    <property type="component" value="Unassembled WGS sequence"/>
</dbReference>
<sequence length="90" mass="10087">MVFPRLTDSPPHFDMALLARVDLALLNCLSTFSGAVARERSLMSRPTLFFGLPNQRHLGPDLLSRFIRLSEATRHSRINNESGLSGHIEL</sequence>
<organism evidence="1 2">
    <name type="scientific">Protopolystoma xenopodis</name>
    <dbReference type="NCBI Taxonomy" id="117903"/>
    <lineage>
        <taxon>Eukaryota</taxon>
        <taxon>Metazoa</taxon>
        <taxon>Spiralia</taxon>
        <taxon>Lophotrochozoa</taxon>
        <taxon>Platyhelminthes</taxon>
        <taxon>Monogenea</taxon>
        <taxon>Polyopisthocotylea</taxon>
        <taxon>Polystomatidea</taxon>
        <taxon>Polystomatidae</taxon>
        <taxon>Protopolystoma</taxon>
    </lineage>
</organism>
<proteinExistence type="predicted"/>
<evidence type="ECO:0000313" key="2">
    <source>
        <dbReference type="Proteomes" id="UP000784294"/>
    </source>
</evidence>
<accession>A0A3S5BFB9</accession>
<dbReference type="AlphaFoldDB" id="A0A3S5BFB9"/>
<name>A0A3S5BFB9_9PLAT</name>
<reference evidence="1" key="1">
    <citation type="submission" date="2018-11" db="EMBL/GenBank/DDBJ databases">
        <authorList>
            <consortium name="Pathogen Informatics"/>
        </authorList>
    </citation>
    <scope>NUCLEOTIDE SEQUENCE</scope>
</reference>
<dbReference type="EMBL" id="CAAALY010279074">
    <property type="protein sequence ID" value="VEL43140.1"/>
    <property type="molecule type" value="Genomic_DNA"/>
</dbReference>
<gene>
    <name evidence="1" type="ORF">PXEA_LOCUS36580</name>
</gene>
<dbReference type="OrthoDB" id="10050276at2759"/>
<comment type="caution">
    <text evidence="1">The sequence shown here is derived from an EMBL/GenBank/DDBJ whole genome shotgun (WGS) entry which is preliminary data.</text>
</comment>
<keyword evidence="2" id="KW-1185">Reference proteome</keyword>
<evidence type="ECO:0000313" key="1">
    <source>
        <dbReference type="EMBL" id="VEL43140.1"/>
    </source>
</evidence>
<dbReference type="Gene3D" id="3.40.50.11350">
    <property type="match status" value="1"/>
</dbReference>